<dbReference type="InterPro" id="IPR001295">
    <property type="entry name" value="Dihydroorotate_DH_CS"/>
</dbReference>
<name>A0A382K9Q9_9ZZZZ</name>
<proteinExistence type="predicted"/>
<dbReference type="GO" id="GO:0004152">
    <property type="term" value="F:dihydroorotate dehydrogenase activity"/>
    <property type="evidence" value="ECO:0007669"/>
    <property type="project" value="UniProtKB-ARBA"/>
</dbReference>
<evidence type="ECO:0000256" key="3">
    <source>
        <dbReference type="ARBA" id="ARBA00022630"/>
    </source>
</evidence>
<keyword evidence="4" id="KW-0288">FMN</keyword>
<accession>A0A382K9Q9</accession>
<feature type="non-terminal residue" evidence="7">
    <location>
        <position position="178"/>
    </location>
</feature>
<dbReference type="GO" id="GO:0044205">
    <property type="term" value="P:'de novo' UMP biosynthetic process"/>
    <property type="evidence" value="ECO:0007669"/>
    <property type="project" value="UniProtKB-UniPathway"/>
</dbReference>
<dbReference type="AlphaFoldDB" id="A0A382K9Q9"/>
<dbReference type="InterPro" id="IPR050074">
    <property type="entry name" value="DHO_dehydrogenase"/>
</dbReference>
<organism evidence="7">
    <name type="scientific">marine metagenome</name>
    <dbReference type="NCBI Taxonomy" id="408172"/>
    <lineage>
        <taxon>unclassified sequences</taxon>
        <taxon>metagenomes</taxon>
        <taxon>ecological metagenomes</taxon>
    </lineage>
</organism>
<dbReference type="Pfam" id="PF01180">
    <property type="entry name" value="DHO_dh"/>
    <property type="match status" value="1"/>
</dbReference>
<dbReference type="Gene3D" id="3.20.20.70">
    <property type="entry name" value="Aldolase class I"/>
    <property type="match status" value="1"/>
</dbReference>
<evidence type="ECO:0000256" key="4">
    <source>
        <dbReference type="ARBA" id="ARBA00022643"/>
    </source>
</evidence>
<feature type="domain" description="Dihydroorotate dehydrogenase catalytic" evidence="6">
    <location>
        <begin position="47"/>
        <end position="177"/>
    </location>
</feature>
<dbReference type="UniPathway" id="UPA00070"/>
<evidence type="ECO:0000256" key="2">
    <source>
        <dbReference type="ARBA" id="ARBA00004725"/>
    </source>
</evidence>
<protein>
    <recommendedName>
        <fullName evidence="6">Dihydroorotate dehydrogenase catalytic domain-containing protein</fullName>
    </recommendedName>
</protein>
<comment type="cofactor">
    <cofactor evidence="1">
        <name>FMN</name>
        <dbReference type="ChEBI" id="CHEBI:58210"/>
    </cofactor>
</comment>
<dbReference type="GO" id="GO:0006207">
    <property type="term" value="P:'de novo' pyrimidine nucleobase biosynthetic process"/>
    <property type="evidence" value="ECO:0007669"/>
    <property type="project" value="InterPro"/>
</dbReference>
<dbReference type="PANTHER" id="PTHR48109:SF4">
    <property type="entry name" value="DIHYDROOROTATE DEHYDROGENASE (QUINONE), MITOCHONDRIAL"/>
    <property type="match status" value="1"/>
</dbReference>
<comment type="pathway">
    <text evidence="2">Pyrimidine metabolism; UMP biosynthesis via de novo pathway.</text>
</comment>
<dbReference type="InterPro" id="IPR005720">
    <property type="entry name" value="Dihydroorotate_DH_cat"/>
</dbReference>
<dbReference type="PROSITE" id="PS00911">
    <property type="entry name" value="DHODEHASE_1"/>
    <property type="match status" value="1"/>
</dbReference>
<evidence type="ECO:0000256" key="5">
    <source>
        <dbReference type="ARBA" id="ARBA00023002"/>
    </source>
</evidence>
<evidence type="ECO:0000256" key="1">
    <source>
        <dbReference type="ARBA" id="ARBA00001917"/>
    </source>
</evidence>
<dbReference type="EMBL" id="UINC01078877">
    <property type="protein sequence ID" value="SVC20375.1"/>
    <property type="molecule type" value="Genomic_DNA"/>
</dbReference>
<keyword evidence="3" id="KW-0285">Flavoprotein</keyword>
<gene>
    <name evidence="7" type="ORF">METZ01_LOCUS273229</name>
</gene>
<dbReference type="PANTHER" id="PTHR48109">
    <property type="entry name" value="DIHYDROOROTATE DEHYDROGENASE (QUINONE), MITOCHONDRIAL-RELATED"/>
    <property type="match status" value="1"/>
</dbReference>
<dbReference type="GO" id="GO:0005737">
    <property type="term" value="C:cytoplasm"/>
    <property type="evidence" value="ECO:0007669"/>
    <property type="project" value="InterPro"/>
</dbReference>
<dbReference type="SUPFAM" id="SSF51395">
    <property type="entry name" value="FMN-linked oxidoreductases"/>
    <property type="match status" value="1"/>
</dbReference>
<dbReference type="InterPro" id="IPR013785">
    <property type="entry name" value="Aldolase_TIM"/>
</dbReference>
<evidence type="ECO:0000313" key="7">
    <source>
        <dbReference type="EMBL" id="SVC20375.1"/>
    </source>
</evidence>
<evidence type="ECO:0000259" key="6">
    <source>
        <dbReference type="Pfam" id="PF01180"/>
    </source>
</evidence>
<keyword evidence="5" id="KW-0560">Oxidoreductase</keyword>
<reference evidence="7" key="1">
    <citation type="submission" date="2018-05" db="EMBL/GenBank/DDBJ databases">
        <authorList>
            <person name="Lanie J.A."/>
            <person name="Ng W.-L."/>
            <person name="Kazmierczak K.M."/>
            <person name="Andrzejewski T.M."/>
            <person name="Davidsen T.M."/>
            <person name="Wayne K.J."/>
            <person name="Tettelin H."/>
            <person name="Glass J.I."/>
            <person name="Rusch D."/>
            <person name="Podicherti R."/>
            <person name="Tsui H.-C.T."/>
            <person name="Winkler M.E."/>
        </authorList>
    </citation>
    <scope>NUCLEOTIDE SEQUENCE</scope>
</reference>
<sequence>MFYKFFILPILQRINPEVSHFIVEIILQCPFFRNFNPIHYIKKPINLSIKILGIEFNSPIGLAAGFDKNCKNLYSLLSLGFGFITGGTITFSKRDGNPKPRLFHLKKSKALVNSMGFPGDGLQKISDRLKHYNSKSENVFLSVSGTIKKDIIDCIKILRNHCKAFEINISSPNTEGLK</sequence>